<protein>
    <submittedName>
        <fullName evidence="2">Uncharacterized protein</fullName>
    </submittedName>
</protein>
<feature type="transmembrane region" description="Helical" evidence="1">
    <location>
        <begin position="111"/>
        <end position="130"/>
    </location>
</feature>
<dbReference type="EnsemblPlants" id="LPERR04G22540.1">
    <property type="protein sequence ID" value="LPERR04G22540.1"/>
    <property type="gene ID" value="LPERR04G22540"/>
</dbReference>
<keyword evidence="1" id="KW-0812">Transmembrane</keyword>
<dbReference type="Proteomes" id="UP000032180">
    <property type="component" value="Chromosome 4"/>
</dbReference>
<dbReference type="InterPro" id="IPR044971">
    <property type="entry name" value="SEP2"/>
</dbReference>
<organism evidence="2 3">
    <name type="scientific">Leersia perrieri</name>
    <dbReference type="NCBI Taxonomy" id="77586"/>
    <lineage>
        <taxon>Eukaryota</taxon>
        <taxon>Viridiplantae</taxon>
        <taxon>Streptophyta</taxon>
        <taxon>Embryophyta</taxon>
        <taxon>Tracheophyta</taxon>
        <taxon>Spermatophyta</taxon>
        <taxon>Magnoliopsida</taxon>
        <taxon>Liliopsida</taxon>
        <taxon>Poales</taxon>
        <taxon>Poaceae</taxon>
        <taxon>BOP clade</taxon>
        <taxon>Oryzoideae</taxon>
        <taxon>Oryzeae</taxon>
        <taxon>Oryzinae</taxon>
        <taxon>Leersia</taxon>
    </lineage>
</organism>
<keyword evidence="3" id="KW-1185">Reference proteome</keyword>
<keyword evidence="1" id="KW-1133">Transmembrane helix</keyword>
<reference evidence="2 3" key="1">
    <citation type="submission" date="2012-08" db="EMBL/GenBank/DDBJ databases">
        <title>Oryza genome evolution.</title>
        <authorList>
            <person name="Wing R.A."/>
        </authorList>
    </citation>
    <scope>NUCLEOTIDE SEQUENCE</scope>
</reference>
<dbReference type="SUPFAM" id="SSF103511">
    <property type="entry name" value="Chlorophyll a-b binding protein"/>
    <property type="match status" value="1"/>
</dbReference>
<dbReference type="GO" id="GO:0009611">
    <property type="term" value="P:response to wounding"/>
    <property type="evidence" value="ECO:0007669"/>
    <property type="project" value="EnsemblPlants"/>
</dbReference>
<reference evidence="3" key="2">
    <citation type="submission" date="2013-12" db="EMBL/GenBank/DDBJ databases">
        <authorList>
            <person name="Yu Y."/>
            <person name="Lee S."/>
            <person name="de Baynast K."/>
            <person name="Wissotski M."/>
            <person name="Liu L."/>
            <person name="Talag J."/>
            <person name="Goicoechea J."/>
            <person name="Angelova A."/>
            <person name="Jetty R."/>
            <person name="Kudrna D."/>
            <person name="Golser W."/>
            <person name="Rivera L."/>
            <person name="Zhang J."/>
            <person name="Wing R."/>
        </authorList>
    </citation>
    <scope>NUCLEOTIDE SEQUENCE</scope>
</reference>
<name>A0A0D9WA52_9ORYZ</name>
<dbReference type="AlphaFoldDB" id="A0A0D9WA52"/>
<sequence length="202" mass="21002">MAAAAARAIVCEMTPQRATPATVAQQQATRRDGGGNNKIVLQPRLCTLRSYGAGSGGVVARRRLVVAGDEESAAAAGGADGAGASPFFASLADYIDSTRKSQDFETISGRLAMLAFAAAVGVELTTGNSLFKKLDMQEIEEAAGVCLAVVAGAATFAWVSSARNRIGQMFTLSCNAFVDSLIDNIVEALFSEGELQDWSDDV</sequence>
<feature type="transmembrane region" description="Helical" evidence="1">
    <location>
        <begin position="142"/>
        <end position="159"/>
    </location>
</feature>
<dbReference type="GO" id="GO:0009535">
    <property type="term" value="C:chloroplast thylakoid membrane"/>
    <property type="evidence" value="ECO:0007669"/>
    <property type="project" value="EnsemblPlants"/>
</dbReference>
<evidence type="ECO:0000313" key="3">
    <source>
        <dbReference type="Proteomes" id="UP000032180"/>
    </source>
</evidence>
<dbReference type="HOGENOM" id="CLU_1373980_0_0_1"/>
<dbReference type="Gramene" id="LPERR04G22540.1">
    <property type="protein sequence ID" value="LPERR04G22540.1"/>
    <property type="gene ID" value="LPERR04G22540"/>
</dbReference>
<accession>A0A0D9WA52</accession>
<evidence type="ECO:0000256" key="1">
    <source>
        <dbReference type="SAM" id="Phobius"/>
    </source>
</evidence>
<dbReference type="GO" id="GO:0071492">
    <property type="term" value="P:cellular response to UV-A"/>
    <property type="evidence" value="ECO:0007669"/>
    <property type="project" value="EnsemblPlants"/>
</dbReference>
<dbReference type="GO" id="GO:0071486">
    <property type="term" value="P:cellular response to high light intensity"/>
    <property type="evidence" value="ECO:0007669"/>
    <property type="project" value="EnsemblPlants"/>
</dbReference>
<keyword evidence="1" id="KW-0472">Membrane</keyword>
<proteinExistence type="predicted"/>
<dbReference type="PANTHER" id="PTHR36490:SF1">
    <property type="entry name" value="STRESS ENHANCED PROTEIN 2, CHLOROPLASTIC"/>
    <property type="match status" value="1"/>
</dbReference>
<evidence type="ECO:0000313" key="2">
    <source>
        <dbReference type="EnsemblPlants" id="LPERR04G22540.1"/>
    </source>
</evidence>
<dbReference type="eggNOG" id="ENOG502RXQW">
    <property type="taxonomic scope" value="Eukaryota"/>
</dbReference>
<reference evidence="2" key="3">
    <citation type="submission" date="2015-04" db="UniProtKB">
        <authorList>
            <consortium name="EnsemblPlants"/>
        </authorList>
    </citation>
    <scope>IDENTIFICATION</scope>
</reference>
<dbReference type="PANTHER" id="PTHR36490">
    <property type="entry name" value="STRESS ENHANCED PROTEIN 2, CHLOROPLASTIC"/>
    <property type="match status" value="1"/>
</dbReference>
<dbReference type="STRING" id="77586.A0A0D9WA52"/>